<comment type="caution">
    <text evidence="2">The sequence shown here is derived from an EMBL/GenBank/DDBJ whole genome shotgun (WGS) entry which is preliminary data.</text>
</comment>
<evidence type="ECO:0000256" key="1">
    <source>
        <dbReference type="SAM" id="Phobius"/>
    </source>
</evidence>
<feature type="transmembrane region" description="Helical" evidence="1">
    <location>
        <begin position="90"/>
        <end position="110"/>
    </location>
</feature>
<dbReference type="EMBL" id="JAMYWD010000007">
    <property type="protein sequence ID" value="KAJ4965551.1"/>
    <property type="molecule type" value="Genomic_DNA"/>
</dbReference>
<name>A0A9Q0K821_9MAGN</name>
<keyword evidence="3" id="KW-1185">Reference proteome</keyword>
<gene>
    <name evidence="2" type="ORF">NE237_017400</name>
</gene>
<dbReference type="Proteomes" id="UP001141806">
    <property type="component" value="Unassembled WGS sequence"/>
</dbReference>
<feature type="transmembrane region" description="Helical" evidence="1">
    <location>
        <begin position="122"/>
        <end position="146"/>
    </location>
</feature>
<proteinExistence type="predicted"/>
<accession>A0A9Q0K821</accession>
<dbReference type="AlphaFoldDB" id="A0A9Q0K821"/>
<evidence type="ECO:0000313" key="3">
    <source>
        <dbReference type="Proteomes" id="UP001141806"/>
    </source>
</evidence>
<keyword evidence="1" id="KW-1133">Transmembrane helix</keyword>
<protein>
    <submittedName>
        <fullName evidence="2">Uncharacterized protein</fullName>
    </submittedName>
</protein>
<sequence>MLNIIDLVRMRWICDFLSLVSQIIYAGIQYGQRQDVEGAVQNATHGSAEPTQQQNETQEETEEINHLRVHIHEAPLIEVNGACEAKILKATTILISVCIGGIFSFLQVQIGNEKIKLALKLNYFACNVSLGASAIVAILQTIAINFQRIYKIHEELYISLNGANHKCSNSETEERDDPGMVVHEAPVLTEINEVHEAETPQHSDHLHVDIHEAPVTEFRASTNWQQKCYTSFFAFNFNTLSSNFH</sequence>
<evidence type="ECO:0000313" key="2">
    <source>
        <dbReference type="EMBL" id="KAJ4965551.1"/>
    </source>
</evidence>
<keyword evidence="1" id="KW-0472">Membrane</keyword>
<reference evidence="2" key="1">
    <citation type="journal article" date="2023" name="Plant J.">
        <title>The genome of the king protea, Protea cynaroides.</title>
        <authorList>
            <person name="Chang J."/>
            <person name="Duong T.A."/>
            <person name="Schoeman C."/>
            <person name="Ma X."/>
            <person name="Roodt D."/>
            <person name="Barker N."/>
            <person name="Li Z."/>
            <person name="Van de Peer Y."/>
            <person name="Mizrachi E."/>
        </authorList>
    </citation>
    <scope>NUCLEOTIDE SEQUENCE</scope>
    <source>
        <tissue evidence="2">Young leaves</tissue>
    </source>
</reference>
<organism evidence="2 3">
    <name type="scientific">Protea cynaroides</name>
    <dbReference type="NCBI Taxonomy" id="273540"/>
    <lineage>
        <taxon>Eukaryota</taxon>
        <taxon>Viridiplantae</taxon>
        <taxon>Streptophyta</taxon>
        <taxon>Embryophyta</taxon>
        <taxon>Tracheophyta</taxon>
        <taxon>Spermatophyta</taxon>
        <taxon>Magnoliopsida</taxon>
        <taxon>Proteales</taxon>
        <taxon>Proteaceae</taxon>
        <taxon>Protea</taxon>
    </lineage>
</organism>
<keyword evidence="1" id="KW-0812">Transmembrane</keyword>